<dbReference type="Gene3D" id="1.20.1250.20">
    <property type="entry name" value="MFS general substrate transporter like domains"/>
    <property type="match status" value="2"/>
</dbReference>
<dbReference type="SUPFAM" id="SSF103473">
    <property type="entry name" value="MFS general substrate transporter"/>
    <property type="match status" value="1"/>
</dbReference>
<dbReference type="FunFam" id="1.20.1250.20:FF:000057">
    <property type="entry name" value="MFS general substrate transporter"/>
    <property type="match status" value="1"/>
</dbReference>
<dbReference type="GO" id="GO:0022857">
    <property type="term" value="F:transmembrane transporter activity"/>
    <property type="evidence" value="ECO:0007669"/>
    <property type="project" value="InterPro"/>
</dbReference>
<dbReference type="Proteomes" id="UP000053328">
    <property type="component" value="Unassembled WGS sequence"/>
</dbReference>
<evidence type="ECO:0000256" key="6">
    <source>
        <dbReference type="SAM" id="Phobius"/>
    </source>
</evidence>
<evidence type="ECO:0000313" key="9">
    <source>
        <dbReference type="Proteomes" id="UP000053328"/>
    </source>
</evidence>
<evidence type="ECO:0000256" key="5">
    <source>
        <dbReference type="ARBA" id="ARBA00023136"/>
    </source>
</evidence>
<feature type="transmembrane region" description="Helical" evidence="6">
    <location>
        <begin position="182"/>
        <end position="202"/>
    </location>
</feature>
<dbReference type="InterPro" id="IPR020846">
    <property type="entry name" value="MFS_dom"/>
</dbReference>
<dbReference type="PROSITE" id="PS50850">
    <property type="entry name" value="MFS"/>
    <property type="match status" value="1"/>
</dbReference>
<accession>A0A0D2AZ55</accession>
<evidence type="ECO:0000256" key="4">
    <source>
        <dbReference type="ARBA" id="ARBA00022989"/>
    </source>
</evidence>
<dbReference type="GO" id="GO:0016020">
    <property type="term" value="C:membrane"/>
    <property type="evidence" value="ECO:0007669"/>
    <property type="project" value="UniProtKB-SubCell"/>
</dbReference>
<feature type="transmembrane region" description="Helical" evidence="6">
    <location>
        <begin position="119"/>
        <end position="139"/>
    </location>
</feature>
<dbReference type="PANTHER" id="PTHR43791:SF62">
    <property type="entry name" value="MAJOR FACILITATOR SUPERFAMILY (MFS) PROFILE DOMAIN-CONTAINING PROTEIN"/>
    <property type="match status" value="1"/>
</dbReference>
<gene>
    <name evidence="8" type="ORF">PV08_09027</name>
</gene>
<name>A0A0D2AZ55_9EURO</name>
<keyword evidence="4 6" id="KW-1133">Transmembrane helix</keyword>
<keyword evidence="9" id="KW-1185">Reference proteome</keyword>
<feature type="transmembrane region" description="Helical" evidence="6">
    <location>
        <begin position="46"/>
        <end position="64"/>
    </location>
</feature>
<dbReference type="RefSeq" id="XP_016231971.1">
    <property type="nucleotide sequence ID" value="XM_016383348.1"/>
</dbReference>
<feature type="transmembrane region" description="Helical" evidence="6">
    <location>
        <begin position="89"/>
        <end position="107"/>
    </location>
</feature>
<feature type="transmembrane region" description="Helical" evidence="6">
    <location>
        <begin position="406"/>
        <end position="427"/>
    </location>
</feature>
<evidence type="ECO:0000256" key="2">
    <source>
        <dbReference type="ARBA" id="ARBA00022448"/>
    </source>
</evidence>
<evidence type="ECO:0000313" key="8">
    <source>
        <dbReference type="EMBL" id="KIW11755.1"/>
    </source>
</evidence>
<evidence type="ECO:0000256" key="3">
    <source>
        <dbReference type="ARBA" id="ARBA00022692"/>
    </source>
</evidence>
<dbReference type="PANTHER" id="PTHR43791">
    <property type="entry name" value="PERMEASE-RELATED"/>
    <property type="match status" value="1"/>
</dbReference>
<organism evidence="8 9">
    <name type="scientific">Exophiala spinifera</name>
    <dbReference type="NCBI Taxonomy" id="91928"/>
    <lineage>
        <taxon>Eukaryota</taxon>
        <taxon>Fungi</taxon>
        <taxon>Dikarya</taxon>
        <taxon>Ascomycota</taxon>
        <taxon>Pezizomycotina</taxon>
        <taxon>Eurotiomycetes</taxon>
        <taxon>Chaetothyriomycetidae</taxon>
        <taxon>Chaetothyriales</taxon>
        <taxon>Herpotrichiellaceae</taxon>
        <taxon>Exophiala</taxon>
    </lineage>
</organism>
<feature type="transmembrane region" description="Helical" evidence="6">
    <location>
        <begin position="347"/>
        <end position="367"/>
    </location>
</feature>
<keyword evidence="5 6" id="KW-0472">Membrane</keyword>
<dbReference type="InterPro" id="IPR011701">
    <property type="entry name" value="MFS"/>
</dbReference>
<comment type="subcellular location">
    <subcellularLocation>
        <location evidence="1">Membrane</location>
        <topology evidence="1">Multi-pass membrane protein</topology>
    </subcellularLocation>
</comment>
<keyword evidence="2" id="KW-0813">Transport</keyword>
<dbReference type="HOGENOM" id="CLU_001265_0_6_1"/>
<evidence type="ECO:0000259" key="7">
    <source>
        <dbReference type="PROSITE" id="PS50850"/>
    </source>
</evidence>
<dbReference type="AlphaFoldDB" id="A0A0D2AZ55"/>
<feature type="domain" description="Major facilitator superfamily (MFS) profile" evidence="7">
    <location>
        <begin position="54"/>
        <end position="467"/>
    </location>
</feature>
<reference evidence="8 9" key="1">
    <citation type="submission" date="2015-01" db="EMBL/GenBank/DDBJ databases">
        <title>The Genome Sequence of Exophiala spinifera CBS89968.</title>
        <authorList>
            <consortium name="The Broad Institute Genomics Platform"/>
            <person name="Cuomo C."/>
            <person name="de Hoog S."/>
            <person name="Gorbushina A."/>
            <person name="Stielow B."/>
            <person name="Teixiera M."/>
            <person name="Abouelleil A."/>
            <person name="Chapman S.B."/>
            <person name="Priest M."/>
            <person name="Young S.K."/>
            <person name="Wortman J."/>
            <person name="Nusbaum C."/>
            <person name="Birren B."/>
        </authorList>
    </citation>
    <scope>NUCLEOTIDE SEQUENCE [LARGE SCALE GENOMIC DNA]</scope>
    <source>
        <strain evidence="8 9">CBS 89968</strain>
    </source>
</reference>
<dbReference type="EMBL" id="KN847498">
    <property type="protein sequence ID" value="KIW11755.1"/>
    <property type="molecule type" value="Genomic_DNA"/>
</dbReference>
<feature type="transmembrane region" description="Helical" evidence="6">
    <location>
        <begin position="214"/>
        <end position="235"/>
    </location>
</feature>
<dbReference type="VEuPathDB" id="FungiDB:PV08_09027"/>
<dbReference type="Pfam" id="PF07690">
    <property type="entry name" value="MFS_1"/>
    <property type="match status" value="1"/>
</dbReference>
<feature type="transmembrane region" description="Helical" evidence="6">
    <location>
        <begin position="439"/>
        <end position="460"/>
    </location>
</feature>
<dbReference type="OrthoDB" id="2250022at2759"/>
<proteinExistence type="predicted"/>
<feature type="transmembrane region" description="Helical" evidence="6">
    <location>
        <begin position="373"/>
        <end position="394"/>
    </location>
</feature>
<protein>
    <recommendedName>
        <fullName evidence="7">Major facilitator superfamily (MFS) profile domain-containing protein</fullName>
    </recommendedName>
</protein>
<sequence>MHASGSKEEHGLNTLNVENVEEGQPKEIFDAAQISSRSRSPAERALLRKLDWVVLPVLWLMYFLNFLDRAAITVARLNRMEKDLNLTSVQYQACVSGLFVGYLLGQIPSNMIITRVRPSIFLGSWMALWAICSTLQGIVHNFTGLFLARFFLGFTEAPFYPGALYLLSIFYTRTEIATRISILFSGSVCGNAFASLIAIGVFKMHGVAGLAGWRWLYILQGIITFVVAIISIFILPDEPSNTRWLSPDERELAQSRVSGDTVARRTNTSTWAGLKDAVTDQNLWPLILIQHLGVAASGYKNFLPTVVQTLGYGQTTTLGMTCPPYLVSGALSVLWSWSSGRRNERTWHLSMALTTAIIGFIIASATTNTGARYFSIFVFTTGVYAISGINLGWVASTCGQTKEKRAVSLAVTNTISNIATIYTPYWWPASNGPRYVMPFTISAVFLVVAALSTFTLRWMLVRANKKIRQTESEAQVLYAL</sequence>
<dbReference type="GeneID" id="27336110"/>
<dbReference type="InterPro" id="IPR036259">
    <property type="entry name" value="MFS_trans_sf"/>
</dbReference>
<keyword evidence="3 6" id="KW-0812">Transmembrane</keyword>
<dbReference type="FunFam" id="1.20.1250.20:FF:000013">
    <property type="entry name" value="MFS general substrate transporter"/>
    <property type="match status" value="1"/>
</dbReference>
<feature type="transmembrane region" description="Helical" evidence="6">
    <location>
        <begin position="145"/>
        <end position="170"/>
    </location>
</feature>
<evidence type="ECO:0000256" key="1">
    <source>
        <dbReference type="ARBA" id="ARBA00004141"/>
    </source>
</evidence>